<dbReference type="GO" id="GO:0004523">
    <property type="term" value="F:RNA-DNA hybrid ribonuclease activity"/>
    <property type="evidence" value="ECO:0007669"/>
    <property type="project" value="InterPro"/>
</dbReference>
<dbReference type="InterPro" id="IPR012337">
    <property type="entry name" value="RNaseH-like_sf"/>
</dbReference>
<dbReference type="Gene3D" id="3.30.420.10">
    <property type="entry name" value="Ribonuclease H-like superfamily/Ribonuclease H"/>
    <property type="match status" value="1"/>
</dbReference>
<dbReference type="SUPFAM" id="SSF53098">
    <property type="entry name" value="Ribonuclease H-like"/>
    <property type="match status" value="1"/>
</dbReference>
<evidence type="ECO:0000259" key="2">
    <source>
        <dbReference type="PROSITE" id="PS50879"/>
    </source>
</evidence>
<accession>A0A9P4Y877</accession>
<feature type="region of interest" description="Disordered" evidence="1">
    <location>
        <begin position="88"/>
        <end position="125"/>
    </location>
</feature>
<name>A0A9P4Y877_CRYP1</name>
<comment type="caution">
    <text evidence="3">The sequence shown here is derived from an EMBL/GenBank/DDBJ whole genome shotgun (WGS) entry which is preliminary data.</text>
</comment>
<dbReference type="GeneID" id="63837262"/>
<evidence type="ECO:0000313" key="4">
    <source>
        <dbReference type="Proteomes" id="UP000803844"/>
    </source>
</evidence>
<dbReference type="EMBL" id="MU032345">
    <property type="protein sequence ID" value="KAF3768209.1"/>
    <property type="molecule type" value="Genomic_DNA"/>
</dbReference>
<feature type="compositionally biased region" description="Basic and acidic residues" evidence="1">
    <location>
        <begin position="99"/>
        <end position="110"/>
    </location>
</feature>
<evidence type="ECO:0000313" key="3">
    <source>
        <dbReference type="EMBL" id="KAF3768209.1"/>
    </source>
</evidence>
<organism evidence="3 4">
    <name type="scientific">Cryphonectria parasitica (strain ATCC 38755 / EP155)</name>
    <dbReference type="NCBI Taxonomy" id="660469"/>
    <lineage>
        <taxon>Eukaryota</taxon>
        <taxon>Fungi</taxon>
        <taxon>Dikarya</taxon>
        <taxon>Ascomycota</taxon>
        <taxon>Pezizomycotina</taxon>
        <taxon>Sordariomycetes</taxon>
        <taxon>Sordariomycetidae</taxon>
        <taxon>Diaporthales</taxon>
        <taxon>Cryphonectriaceae</taxon>
        <taxon>Cryphonectria-Endothia species complex</taxon>
        <taxon>Cryphonectria</taxon>
    </lineage>
</organism>
<dbReference type="GO" id="GO:0003676">
    <property type="term" value="F:nucleic acid binding"/>
    <property type="evidence" value="ECO:0007669"/>
    <property type="project" value="InterPro"/>
</dbReference>
<proteinExistence type="predicted"/>
<dbReference type="InterPro" id="IPR036397">
    <property type="entry name" value="RNaseH_sf"/>
</dbReference>
<sequence>MDTRRAPISVKWSPGHLGIAGNEMADSLAKAGQSGPADSKAGPTISGLKSHCRDMLQAFRTKDWARTKKGLSKWALWVFEGVRAQLRRVDPDPTGAQCPEDKWLQEEDLKGWLGSEEGDSDDEDE</sequence>
<dbReference type="RefSeq" id="XP_040779170.1">
    <property type="nucleotide sequence ID" value="XM_040920133.1"/>
</dbReference>
<dbReference type="OrthoDB" id="4917326at2759"/>
<keyword evidence="4" id="KW-1185">Reference proteome</keyword>
<feature type="compositionally biased region" description="Acidic residues" evidence="1">
    <location>
        <begin position="116"/>
        <end position="125"/>
    </location>
</feature>
<dbReference type="AlphaFoldDB" id="A0A9P4Y877"/>
<protein>
    <recommendedName>
        <fullName evidence="2">RNase H type-1 domain-containing protein</fullName>
    </recommendedName>
</protein>
<evidence type="ECO:0000256" key="1">
    <source>
        <dbReference type="SAM" id="MobiDB-lite"/>
    </source>
</evidence>
<dbReference type="InterPro" id="IPR002156">
    <property type="entry name" value="RNaseH_domain"/>
</dbReference>
<reference evidence="3" key="1">
    <citation type="journal article" date="2020" name="Phytopathology">
        <title>Genome sequence of the chestnut blight fungus Cryphonectria parasitica EP155: A fundamental resource for an archetypical invasive plant pathogen.</title>
        <authorList>
            <person name="Crouch J.A."/>
            <person name="Dawe A."/>
            <person name="Aerts A."/>
            <person name="Barry K."/>
            <person name="Churchill A.C.L."/>
            <person name="Grimwood J."/>
            <person name="Hillman B."/>
            <person name="Milgroom M.G."/>
            <person name="Pangilinan J."/>
            <person name="Smith M."/>
            <person name="Salamov A."/>
            <person name="Schmutz J."/>
            <person name="Yadav J."/>
            <person name="Grigoriev I.V."/>
            <person name="Nuss D."/>
        </authorList>
    </citation>
    <scope>NUCLEOTIDE SEQUENCE</scope>
    <source>
        <strain evidence="3">EP155</strain>
    </source>
</reference>
<gene>
    <name evidence="3" type="ORF">M406DRAFT_326810</name>
</gene>
<dbReference type="PROSITE" id="PS50879">
    <property type="entry name" value="RNASE_H_1"/>
    <property type="match status" value="1"/>
</dbReference>
<feature type="domain" description="RNase H type-1" evidence="2">
    <location>
        <begin position="1"/>
        <end position="34"/>
    </location>
</feature>
<dbReference type="Proteomes" id="UP000803844">
    <property type="component" value="Unassembled WGS sequence"/>
</dbReference>